<comment type="similarity">
    <text evidence="1">Belongs to the P-Pant transferase superfamily. Gsp/Sfp/HetI/AcpT family.</text>
</comment>
<dbReference type="InterPro" id="IPR008278">
    <property type="entry name" value="4-PPantetheinyl_Trfase_dom"/>
</dbReference>
<dbReference type="InterPro" id="IPR050559">
    <property type="entry name" value="P-Pant_transferase_sf"/>
</dbReference>
<dbReference type="Pfam" id="PF01648">
    <property type="entry name" value="ACPS"/>
    <property type="match status" value="1"/>
</dbReference>
<dbReference type="EMBL" id="UGQS01000002">
    <property type="protein sequence ID" value="STZ76545.1"/>
    <property type="molecule type" value="Genomic_DNA"/>
</dbReference>
<keyword evidence="5" id="KW-1185">Reference proteome</keyword>
<reference evidence="4 5" key="1">
    <citation type="submission" date="2018-06" db="EMBL/GenBank/DDBJ databases">
        <authorList>
            <consortium name="Pathogen Informatics"/>
            <person name="Doyle S."/>
        </authorList>
    </citation>
    <scope>NUCLEOTIDE SEQUENCE [LARGE SCALE GENOMIC DNA]</scope>
    <source>
        <strain evidence="4 5">NCTC10295</strain>
    </source>
</reference>
<evidence type="ECO:0000256" key="2">
    <source>
        <dbReference type="ARBA" id="ARBA00022679"/>
    </source>
</evidence>
<dbReference type="GO" id="GO:0000287">
    <property type="term" value="F:magnesium ion binding"/>
    <property type="evidence" value="ECO:0007669"/>
    <property type="project" value="InterPro"/>
</dbReference>
<dbReference type="SUPFAM" id="SSF56214">
    <property type="entry name" value="4'-phosphopantetheinyl transferase"/>
    <property type="match status" value="1"/>
</dbReference>
<feature type="domain" description="4'-phosphopantetheinyl transferase" evidence="3">
    <location>
        <begin position="82"/>
        <end position="151"/>
    </location>
</feature>
<evidence type="ECO:0000313" key="5">
    <source>
        <dbReference type="Proteomes" id="UP000254651"/>
    </source>
</evidence>
<dbReference type="GO" id="GO:0008897">
    <property type="term" value="F:holo-[acyl-carrier-protein] synthase activity"/>
    <property type="evidence" value="ECO:0007669"/>
    <property type="project" value="InterPro"/>
</dbReference>
<dbReference type="GO" id="GO:0019878">
    <property type="term" value="P:lysine biosynthetic process via aminoadipic acid"/>
    <property type="evidence" value="ECO:0007669"/>
    <property type="project" value="TreeGrafter"/>
</dbReference>
<sequence>MTHPAPLLTCLLADPSAAEHYRPERLDAADRRRAAATPAITKRIDWQSSRYLKQQADASVVSLSHSRGYAAVLTAHTALRAGVDIEAVRPRDFAALAAWVCSPQEQAFLQQSPQRDTDFYRLWCIKEALLKASGGQFPADMAQAGYLFNAHAHPCGLHTKGQIWQGISARLGETHMVACVWQGHAPPPEWRFYGALTPASLRDITYWPPCEAVSPNCR</sequence>
<dbReference type="GO" id="GO:0005829">
    <property type="term" value="C:cytosol"/>
    <property type="evidence" value="ECO:0007669"/>
    <property type="project" value="TreeGrafter"/>
</dbReference>
<dbReference type="Gene3D" id="3.90.470.20">
    <property type="entry name" value="4'-phosphopantetheinyl transferase domain"/>
    <property type="match status" value="1"/>
</dbReference>
<accession>A0A378UGW6</accession>
<name>A0A378UGW6_BERDE</name>
<dbReference type="Proteomes" id="UP000254651">
    <property type="component" value="Unassembled WGS sequence"/>
</dbReference>
<dbReference type="InterPro" id="IPR037143">
    <property type="entry name" value="4-PPantetheinyl_Trfase_dom_sf"/>
</dbReference>
<gene>
    <name evidence="4" type="ORF">NCTC10295_01319</name>
</gene>
<dbReference type="PANTHER" id="PTHR12215">
    <property type="entry name" value="PHOSPHOPANTETHEINE TRANSFERASE"/>
    <property type="match status" value="1"/>
</dbReference>
<evidence type="ECO:0000259" key="3">
    <source>
        <dbReference type="Pfam" id="PF01648"/>
    </source>
</evidence>
<dbReference type="RefSeq" id="WP_066079309.1">
    <property type="nucleotide sequence ID" value="NZ_CP181246.1"/>
</dbReference>
<dbReference type="AlphaFoldDB" id="A0A378UGW6"/>
<dbReference type="PANTHER" id="PTHR12215:SF10">
    <property type="entry name" value="L-AMINOADIPATE-SEMIALDEHYDE DEHYDROGENASE-PHOSPHOPANTETHEINYL TRANSFERASE"/>
    <property type="match status" value="1"/>
</dbReference>
<evidence type="ECO:0000313" key="4">
    <source>
        <dbReference type="EMBL" id="STZ76545.1"/>
    </source>
</evidence>
<organism evidence="4 5">
    <name type="scientific">Bergeriella denitrificans</name>
    <name type="common">Neisseria denitrificans</name>
    <dbReference type="NCBI Taxonomy" id="494"/>
    <lineage>
        <taxon>Bacteria</taxon>
        <taxon>Pseudomonadati</taxon>
        <taxon>Pseudomonadota</taxon>
        <taxon>Betaproteobacteria</taxon>
        <taxon>Neisseriales</taxon>
        <taxon>Neisseriaceae</taxon>
        <taxon>Bergeriella</taxon>
    </lineage>
</organism>
<evidence type="ECO:0000256" key="1">
    <source>
        <dbReference type="ARBA" id="ARBA00010990"/>
    </source>
</evidence>
<keyword evidence="2" id="KW-0808">Transferase</keyword>
<proteinExistence type="inferred from homology"/>
<protein>
    <submittedName>
        <fullName evidence="4">Holo-(Acyl carrier protein) synthase 2</fullName>
    </submittedName>
</protein>